<comment type="caution">
    <text evidence="2">The sequence shown here is derived from an EMBL/GenBank/DDBJ whole genome shotgun (WGS) entry which is preliminary data.</text>
</comment>
<gene>
    <name evidence="2" type="ORF">DFH08DRAFT_946821</name>
</gene>
<organism evidence="2 3">
    <name type="scientific">Mycena albidolilacea</name>
    <dbReference type="NCBI Taxonomy" id="1033008"/>
    <lineage>
        <taxon>Eukaryota</taxon>
        <taxon>Fungi</taxon>
        <taxon>Dikarya</taxon>
        <taxon>Basidiomycota</taxon>
        <taxon>Agaricomycotina</taxon>
        <taxon>Agaricomycetes</taxon>
        <taxon>Agaricomycetidae</taxon>
        <taxon>Agaricales</taxon>
        <taxon>Marasmiineae</taxon>
        <taxon>Mycenaceae</taxon>
        <taxon>Mycena</taxon>
    </lineage>
</organism>
<accession>A0AAD7F6K9</accession>
<protein>
    <recommendedName>
        <fullName evidence="4">RRM domain-containing protein</fullName>
    </recommendedName>
</protein>
<dbReference type="EMBL" id="JARIHO010000001">
    <property type="protein sequence ID" value="KAJ7367840.1"/>
    <property type="molecule type" value="Genomic_DNA"/>
</dbReference>
<evidence type="ECO:0000313" key="3">
    <source>
        <dbReference type="Proteomes" id="UP001218218"/>
    </source>
</evidence>
<evidence type="ECO:0000313" key="2">
    <source>
        <dbReference type="EMBL" id="KAJ7367840.1"/>
    </source>
</evidence>
<dbReference type="Gene3D" id="3.30.70.330">
    <property type="match status" value="1"/>
</dbReference>
<feature type="region of interest" description="Disordered" evidence="1">
    <location>
        <begin position="24"/>
        <end position="61"/>
    </location>
</feature>
<dbReference type="InterPro" id="IPR012677">
    <property type="entry name" value="Nucleotide-bd_a/b_plait_sf"/>
</dbReference>
<evidence type="ECO:0008006" key="4">
    <source>
        <dbReference type="Google" id="ProtNLM"/>
    </source>
</evidence>
<dbReference type="GO" id="GO:0003676">
    <property type="term" value="F:nucleic acid binding"/>
    <property type="evidence" value="ECO:0007669"/>
    <property type="project" value="InterPro"/>
</dbReference>
<evidence type="ECO:0000256" key="1">
    <source>
        <dbReference type="SAM" id="MobiDB-lite"/>
    </source>
</evidence>
<dbReference type="SUPFAM" id="SSF54928">
    <property type="entry name" value="RNA-binding domain, RBD"/>
    <property type="match status" value="2"/>
</dbReference>
<dbReference type="InterPro" id="IPR035979">
    <property type="entry name" value="RBD_domain_sf"/>
</dbReference>
<sequence>MLKYSTARQLICRRVWCRANSYSPSNTPTTGLPLDQENRPRRNRAHREFPSGPPPEQLAPHDLETQRPYFVPPEAFASARAVHGLSVCIHNVPPQALIGEVLDIVLAGPIFRVDDLVRRGFRTVAVTFFHVSDANAFYQDATRQKIDLFGHQLEFSWQKGVAPPWNRTMSRSIIVWDQGRLGTTEEILNYLGHFGPIDRIALMKEKGADRAFVNYLSVKSGCWAADELRKTGATVSLMHDRCWVAAASRATALKTGSRTVILREIPPQTTLSELCDRIRGGLIHRINYSPEGRVCFVHFTEHSSAAYFLQHALYEGIILHGRRLSPAFVRESERLANFLALEVNQGATRCLAIEGIVNPDMLRNDCLQYGHVERVVLSESMSHVAFTHIQHALKASRMLPTKLGYEGLKISFARDPCAAPYPQDMNHAAALQAEIASLLLPSTAVRPPE</sequence>
<name>A0AAD7F6K9_9AGAR</name>
<dbReference type="AlphaFoldDB" id="A0AAD7F6K9"/>
<proteinExistence type="predicted"/>
<keyword evidence="3" id="KW-1185">Reference proteome</keyword>
<reference evidence="2" key="1">
    <citation type="submission" date="2023-03" db="EMBL/GenBank/DDBJ databases">
        <title>Massive genome expansion in bonnet fungi (Mycena s.s.) driven by repeated elements and novel gene families across ecological guilds.</title>
        <authorList>
            <consortium name="Lawrence Berkeley National Laboratory"/>
            <person name="Harder C.B."/>
            <person name="Miyauchi S."/>
            <person name="Viragh M."/>
            <person name="Kuo A."/>
            <person name="Thoen E."/>
            <person name="Andreopoulos B."/>
            <person name="Lu D."/>
            <person name="Skrede I."/>
            <person name="Drula E."/>
            <person name="Henrissat B."/>
            <person name="Morin E."/>
            <person name="Kohler A."/>
            <person name="Barry K."/>
            <person name="LaButti K."/>
            <person name="Morin E."/>
            <person name="Salamov A."/>
            <person name="Lipzen A."/>
            <person name="Mereny Z."/>
            <person name="Hegedus B."/>
            <person name="Baldrian P."/>
            <person name="Stursova M."/>
            <person name="Weitz H."/>
            <person name="Taylor A."/>
            <person name="Grigoriev I.V."/>
            <person name="Nagy L.G."/>
            <person name="Martin F."/>
            <person name="Kauserud H."/>
        </authorList>
    </citation>
    <scope>NUCLEOTIDE SEQUENCE</scope>
    <source>
        <strain evidence="2">CBHHK002</strain>
    </source>
</reference>
<dbReference type="Proteomes" id="UP001218218">
    <property type="component" value="Unassembled WGS sequence"/>
</dbReference>